<organism evidence="1 2">
    <name type="scientific">Cichorium intybus</name>
    <name type="common">Chicory</name>
    <dbReference type="NCBI Taxonomy" id="13427"/>
    <lineage>
        <taxon>Eukaryota</taxon>
        <taxon>Viridiplantae</taxon>
        <taxon>Streptophyta</taxon>
        <taxon>Embryophyta</taxon>
        <taxon>Tracheophyta</taxon>
        <taxon>Spermatophyta</taxon>
        <taxon>Magnoliopsida</taxon>
        <taxon>eudicotyledons</taxon>
        <taxon>Gunneridae</taxon>
        <taxon>Pentapetalae</taxon>
        <taxon>asterids</taxon>
        <taxon>campanulids</taxon>
        <taxon>Asterales</taxon>
        <taxon>Asteraceae</taxon>
        <taxon>Cichorioideae</taxon>
        <taxon>Cichorieae</taxon>
        <taxon>Cichoriinae</taxon>
        <taxon>Cichorium</taxon>
    </lineage>
</organism>
<sequence>MAGVDEAVVKFVNGEIKNSISTVIEPYAVDTDSKEKLIGSCNLDMISSDSGTDCFSIPDSMNTKGGLIDNHIFENQTETVLGENQGEEWKNCQCYKLIKGLDLQESGNVSISLGYSFGTILKEMKTLQKVWIWVCESEYGEDEGNYELTFLIFPINEHNRLKKHISAEGKVNNVVKDKNEVYQCFISQHQFGFDAVWLVDSGESELECEIPFMVLAFVKSNQFKNSPNKAKCHACEIVNTY</sequence>
<reference evidence="1 2" key="2">
    <citation type="journal article" date="2022" name="Mol. Ecol. Resour.">
        <title>The genomes of chicory, endive, great burdock and yacon provide insights into Asteraceae paleo-polyploidization history and plant inulin production.</title>
        <authorList>
            <person name="Fan W."/>
            <person name="Wang S."/>
            <person name="Wang H."/>
            <person name="Wang A."/>
            <person name="Jiang F."/>
            <person name="Liu H."/>
            <person name="Zhao H."/>
            <person name="Xu D."/>
            <person name="Zhang Y."/>
        </authorList>
    </citation>
    <scope>NUCLEOTIDE SEQUENCE [LARGE SCALE GENOMIC DNA]</scope>
    <source>
        <strain evidence="2">cv. Punajuju</strain>
        <tissue evidence="1">Leaves</tissue>
    </source>
</reference>
<proteinExistence type="predicted"/>
<comment type="caution">
    <text evidence="1">The sequence shown here is derived from an EMBL/GenBank/DDBJ whole genome shotgun (WGS) entry which is preliminary data.</text>
</comment>
<evidence type="ECO:0000313" key="2">
    <source>
        <dbReference type="Proteomes" id="UP001055811"/>
    </source>
</evidence>
<gene>
    <name evidence="1" type="ORF">L2E82_37747</name>
</gene>
<dbReference type="Proteomes" id="UP001055811">
    <property type="component" value="Linkage Group LG07"/>
</dbReference>
<dbReference type="EMBL" id="CM042015">
    <property type="protein sequence ID" value="KAI3708537.1"/>
    <property type="molecule type" value="Genomic_DNA"/>
</dbReference>
<protein>
    <submittedName>
        <fullName evidence="1">Uncharacterized protein</fullName>
    </submittedName>
</protein>
<keyword evidence="2" id="KW-1185">Reference proteome</keyword>
<accession>A0ACB9AF97</accession>
<reference evidence="2" key="1">
    <citation type="journal article" date="2022" name="Mol. Ecol. Resour.">
        <title>The genomes of chicory, endive, great burdock and yacon provide insights into Asteraceae palaeo-polyploidization history and plant inulin production.</title>
        <authorList>
            <person name="Fan W."/>
            <person name="Wang S."/>
            <person name="Wang H."/>
            <person name="Wang A."/>
            <person name="Jiang F."/>
            <person name="Liu H."/>
            <person name="Zhao H."/>
            <person name="Xu D."/>
            <person name="Zhang Y."/>
        </authorList>
    </citation>
    <scope>NUCLEOTIDE SEQUENCE [LARGE SCALE GENOMIC DNA]</scope>
    <source>
        <strain evidence="2">cv. Punajuju</strain>
    </source>
</reference>
<evidence type="ECO:0000313" key="1">
    <source>
        <dbReference type="EMBL" id="KAI3708537.1"/>
    </source>
</evidence>
<name>A0ACB9AF97_CICIN</name>